<keyword evidence="2" id="KW-1185">Reference proteome</keyword>
<accession>A0A0C3ANN2</accession>
<evidence type="ECO:0008006" key="3">
    <source>
        <dbReference type="Google" id="ProtNLM"/>
    </source>
</evidence>
<dbReference type="EMBL" id="KN824402">
    <property type="protein sequence ID" value="KIM20891.1"/>
    <property type="molecule type" value="Genomic_DNA"/>
</dbReference>
<evidence type="ECO:0000313" key="1">
    <source>
        <dbReference type="EMBL" id="KIM20891.1"/>
    </source>
</evidence>
<protein>
    <recommendedName>
        <fullName evidence="3">F-box domain-containing protein</fullName>
    </recommendedName>
</protein>
<dbReference type="HOGENOM" id="CLU_015287_0_0_1"/>
<proteinExistence type="predicted"/>
<gene>
    <name evidence="1" type="ORF">M408DRAFT_29997</name>
</gene>
<dbReference type="Proteomes" id="UP000054097">
    <property type="component" value="Unassembled WGS sequence"/>
</dbReference>
<dbReference type="OrthoDB" id="3365698at2759"/>
<organism evidence="1 2">
    <name type="scientific">Serendipita vermifera MAFF 305830</name>
    <dbReference type="NCBI Taxonomy" id="933852"/>
    <lineage>
        <taxon>Eukaryota</taxon>
        <taxon>Fungi</taxon>
        <taxon>Dikarya</taxon>
        <taxon>Basidiomycota</taxon>
        <taxon>Agaricomycotina</taxon>
        <taxon>Agaricomycetes</taxon>
        <taxon>Sebacinales</taxon>
        <taxon>Serendipitaceae</taxon>
        <taxon>Serendipita</taxon>
    </lineage>
</organism>
<sequence length="690" mass="78685">MNHSIASIKYRDSDLIVNLLAQRTKILTRLIDNRNVPSMKPQNDSTIRYLQKEYNHVTERIAQLEYQPLSDPMKVLPLELCADIIEEAVTSPSAHSPVDNLLDLTTVSRLWRDILMSLPTLWTSIVFDSTEGDYLAKAAVCLFLSGACDLRVTIAVPFKLWPEISPIILAESGRIVYLQITYPPLDTGDSEKILHDFESLSVLKTLFLPTEYSSRTFESHPRNIEFEKMPLLSNILGTCPEPLEYLCSRFVNSRTFRVPAITQDMVDVWATFPDLNDVYINEYGVLPGYSPKTFELSLPSVQVFKYHGRALERALNLLRPNITSITVEVHEFRQVLDILGRFPRIYHLGLIVSRTFNSREVTIGITQTSYRSVERLEIRGDTYYRTDTAEPEDAINSWGLLYRALISILPCVKMFVLADWLFTNDTWLYISSLEQLHVLIVSDCRFHLSNSQSVVTMEYLSYISWSVPSDSVVILSKIMAPSLLTLEVKVIADELVVDAMVFSIPETAFPNLVSLTVILAKSLSWNTGVYKNLRELRLQSRFSYKADLMIRSDILETILMSPRDFPVLDTIELAGSLFEGDILLLMLERKNIYAQPGISPIKTIVMYKPIPYRLLYPITTLLRGKFPDREPNVAFSLDAVGQQLVVRPVALLFANAWLLSNQDPTLMNTVHSIKTEFPNIRQKRQLQTLL</sequence>
<reference evidence="1 2" key="1">
    <citation type="submission" date="2014-04" db="EMBL/GenBank/DDBJ databases">
        <authorList>
            <consortium name="DOE Joint Genome Institute"/>
            <person name="Kuo A."/>
            <person name="Zuccaro A."/>
            <person name="Kohler A."/>
            <person name="Nagy L.G."/>
            <person name="Floudas D."/>
            <person name="Copeland A."/>
            <person name="Barry K.W."/>
            <person name="Cichocki N."/>
            <person name="Veneault-Fourrey C."/>
            <person name="LaButti K."/>
            <person name="Lindquist E.A."/>
            <person name="Lipzen A."/>
            <person name="Lundell T."/>
            <person name="Morin E."/>
            <person name="Murat C."/>
            <person name="Sun H."/>
            <person name="Tunlid A."/>
            <person name="Henrissat B."/>
            <person name="Grigoriev I.V."/>
            <person name="Hibbett D.S."/>
            <person name="Martin F."/>
            <person name="Nordberg H.P."/>
            <person name="Cantor M.N."/>
            <person name="Hua S.X."/>
        </authorList>
    </citation>
    <scope>NUCLEOTIDE SEQUENCE [LARGE SCALE GENOMIC DNA]</scope>
    <source>
        <strain evidence="1 2">MAFF 305830</strain>
    </source>
</reference>
<dbReference type="AlphaFoldDB" id="A0A0C3ANN2"/>
<name>A0A0C3ANN2_SERVB</name>
<evidence type="ECO:0000313" key="2">
    <source>
        <dbReference type="Proteomes" id="UP000054097"/>
    </source>
</evidence>
<reference evidence="2" key="2">
    <citation type="submission" date="2015-01" db="EMBL/GenBank/DDBJ databases">
        <title>Evolutionary Origins and Diversification of the Mycorrhizal Mutualists.</title>
        <authorList>
            <consortium name="DOE Joint Genome Institute"/>
            <consortium name="Mycorrhizal Genomics Consortium"/>
            <person name="Kohler A."/>
            <person name="Kuo A."/>
            <person name="Nagy L.G."/>
            <person name="Floudas D."/>
            <person name="Copeland A."/>
            <person name="Barry K.W."/>
            <person name="Cichocki N."/>
            <person name="Veneault-Fourrey C."/>
            <person name="LaButti K."/>
            <person name="Lindquist E.A."/>
            <person name="Lipzen A."/>
            <person name="Lundell T."/>
            <person name="Morin E."/>
            <person name="Murat C."/>
            <person name="Riley R."/>
            <person name="Ohm R."/>
            <person name="Sun H."/>
            <person name="Tunlid A."/>
            <person name="Henrissat B."/>
            <person name="Grigoriev I.V."/>
            <person name="Hibbett D.S."/>
            <person name="Martin F."/>
        </authorList>
    </citation>
    <scope>NUCLEOTIDE SEQUENCE [LARGE SCALE GENOMIC DNA]</scope>
    <source>
        <strain evidence="2">MAFF 305830</strain>
    </source>
</reference>